<reference evidence="10" key="1">
    <citation type="submission" date="2020-06" db="EMBL/GenBank/DDBJ databases">
        <authorList>
            <consortium name="Wellcome Sanger Institute Data Sharing"/>
        </authorList>
    </citation>
    <scope>NUCLEOTIDE SEQUENCE [LARGE SCALE GENOMIC DNA]</scope>
</reference>
<gene>
    <name evidence="10" type="primary">LOC114455650</name>
</gene>
<feature type="domain" description="Ig-like" evidence="9">
    <location>
        <begin position="133"/>
        <end position="210"/>
    </location>
</feature>
<sequence>MIYLVMLFAVIIFGNADGRRPPLPPLPTKDGCLLVSPEVEVFRVEGEAVILHFQIFITKNVSTEDEAYLDKSRVQQHDKQMWFLPAEVSDSGEYTCTYRNNSFCIAGSITLHVFQSSSVDMDTLSYPVPVSVGEQLKFRCPSVGYFNATEEQIRWNKDHSTHQLGSESSFHQEEGRLLIPAVTRSHAGVYTCQLTVQINNQLYKVSRAILLQVQGCPQEVKILSAINKKKKLFYYFSAPEIKAPMIVSPLNGTIYERAHGSGLELMCLVLIECSMAESTVVTWLVNSQSLESSHLANHALQGGRRVTGVPGGCQIEQRLVVERITEEERRTGIKCVAQNKGGTREVVAWLQLEDSTFTWLLVALVAASCFFMVICVFLCMLFKPKKNKKMDYSLAKQGSTCSI</sequence>
<reference evidence="10" key="2">
    <citation type="submission" date="2025-08" db="UniProtKB">
        <authorList>
            <consortium name="Ensembl"/>
        </authorList>
    </citation>
    <scope>IDENTIFICATION</scope>
</reference>
<keyword evidence="5" id="KW-0325">Glycoprotein</keyword>
<keyword evidence="6" id="KW-0393">Immunoglobulin domain</keyword>
<feature type="domain" description="Ig-like" evidence="9">
    <location>
        <begin position="244"/>
        <end position="347"/>
    </location>
</feature>
<organism evidence="10 11">
    <name type="scientific">Gouania willdenowi</name>
    <name type="common">Blunt-snouted clingfish</name>
    <name type="synonym">Lepadogaster willdenowi</name>
    <dbReference type="NCBI Taxonomy" id="441366"/>
    <lineage>
        <taxon>Eukaryota</taxon>
        <taxon>Metazoa</taxon>
        <taxon>Chordata</taxon>
        <taxon>Craniata</taxon>
        <taxon>Vertebrata</taxon>
        <taxon>Euteleostomi</taxon>
        <taxon>Actinopterygii</taxon>
        <taxon>Neopterygii</taxon>
        <taxon>Teleostei</taxon>
        <taxon>Neoteleostei</taxon>
        <taxon>Acanthomorphata</taxon>
        <taxon>Ovalentaria</taxon>
        <taxon>Blenniimorphae</taxon>
        <taxon>Blenniiformes</taxon>
        <taxon>Gobiesocoidei</taxon>
        <taxon>Gobiesocidae</taxon>
        <taxon>Gobiesocinae</taxon>
        <taxon>Gouania</taxon>
    </lineage>
</organism>
<dbReference type="InterPro" id="IPR007110">
    <property type="entry name" value="Ig-like_dom"/>
</dbReference>
<keyword evidence="7" id="KW-0472">Membrane</keyword>
<dbReference type="GO" id="GO:0004908">
    <property type="term" value="F:interleukin-1 receptor activity"/>
    <property type="evidence" value="ECO:0007669"/>
    <property type="project" value="InterPro"/>
</dbReference>
<evidence type="ECO:0000256" key="8">
    <source>
        <dbReference type="SAM" id="SignalP"/>
    </source>
</evidence>
<evidence type="ECO:0000256" key="3">
    <source>
        <dbReference type="ARBA" id="ARBA00022737"/>
    </source>
</evidence>
<dbReference type="PROSITE" id="PS50835">
    <property type="entry name" value="IG_LIKE"/>
    <property type="match status" value="2"/>
</dbReference>
<evidence type="ECO:0000256" key="1">
    <source>
        <dbReference type="ARBA" id="ARBA00009752"/>
    </source>
</evidence>
<feature type="chain" id="PRO_5034372826" evidence="8">
    <location>
        <begin position="19"/>
        <end position="403"/>
    </location>
</feature>
<keyword evidence="11" id="KW-1185">Reference proteome</keyword>
<dbReference type="PRINTS" id="PR01536">
    <property type="entry name" value="INTRLKN1R12F"/>
</dbReference>
<evidence type="ECO:0000256" key="4">
    <source>
        <dbReference type="ARBA" id="ARBA00023157"/>
    </source>
</evidence>
<dbReference type="Gene3D" id="2.60.40.10">
    <property type="entry name" value="Immunoglobulins"/>
    <property type="match status" value="3"/>
</dbReference>
<proteinExistence type="inferred from homology"/>
<name>A0A8C5DYC6_GOUWI</name>
<keyword evidence="3" id="KW-0677">Repeat</keyword>
<keyword evidence="2 8" id="KW-0732">Signal</keyword>
<evidence type="ECO:0000259" key="9">
    <source>
        <dbReference type="PROSITE" id="PS50835"/>
    </source>
</evidence>
<dbReference type="InterPro" id="IPR013783">
    <property type="entry name" value="Ig-like_fold"/>
</dbReference>
<dbReference type="FunFam" id="2.60.40.10:FF:000188">
    <property type="entry name" value="Interleukin-1 receptor accessory protein-like 1"/>
    <property type="match status" value="1"/>
</dbReference>
<dbReference type="InterPro" id="IPR036179">
    <property type="entry name" value="Ig-like_dom_sf"/>
</dbReference>
<evidence type="ECO:0000256" key="6">
    <source>
        <dbReference type="ARBA" id="ARBA00023319"/>
    </source>
</evidence>
<evidence type="ECO:0000256" key="2">
    <source>
        <dbReference type="ARBA" id="ARBA00022729"/>
    </source>
</evidence>
<dbReference type="PANTHER" id="PTHR11890:SF18">
    <property type="entry name" value="LYMPHOCYTE ACTIVATION GENE 3 PROTEIN"/>
    <property type="match status" value="1"/>
</dbReference>
<dbReference type="InterPro" id="IPR004074">
    <property type="entry name" value="IL-1_rcpt_I/II-typ"/>
</dbReference>
<comment type="similarity">
    <text evidence="1">Belongs to the interleukin-1 receptor family.</text>
</comment>
<feature type="transmembrane region" description="Helical" evidence="7">
    <location>
        <begin position="357"/>
        <end position="382"/>
    </location>
</feature>
<evidence type="ECO:0000313" key="10">
    <source>
        <dbReference type="Ensembl" id="ENSGWIP00000013454.1"/>
    </source>
</evidence>
<evidence type="ECO:0000256" key="7">
    <source>
        <dbReference type="SAM" id="Phobius"/>
    </source>
</evidence>
<dbReference type="AlphaFoldDB" id="A0A8C5DYC6"/>
<accession>A0A8C5DYC6</accession>
<keyword evidence="7" id="KW-1133">Transmembrane helix</keyword>
<reference evidence="10" key="3">
    <citation type="submission" date="2025-09" db="UniProtKB">
        <authorList>
            <consortium name="Ensembl"/>
        </authorList>
    </citation>
    <scope>IDENTIFICATION</scope>
</reference>
<dbReference type="Proteomes" id="UP000694680">
    <property type="component" value="Chromosome 21"/>
</dbReference>
<evidence type="ECO:0000256" key="5">
    <source>
        <dbReference type="ARBA" id="ARBA00023180"/>
    </source>
</evidence>
<feature type="signal peptide" evidence="8">
    <location>
        <begin position="1"/>
        <end position="18"/>
    </location>
</feature>
<dbReference type="InterPro" id="IPR003598">
    <property type="entry name" value="Ig_sub2"/>
</dbReference>
<dbReference type="SUPFAM" id="SSF48726">
    <property type="entry name" value="Immunoglobulin"/>
    <property type="match status" value="2"/>
</dbReference>
<protein>
    <submittedName>
        <fullName evidence="10">Interleukin-1 receptor type 2-like</fullName>
    </submittedName>
</protein>
<dbReference type="SMART" id="SM00409">
    <property type="entry name" value="IG"/>
    <property type="match status" value="2"/>
</dbReference>
<dbReference type="Ensembl" id="ENSGWIT00000014923.1">
    <property type="protein sequence ID" value="ENSGWIP00000013454.1"/>
    <property type="gene ID" value="ENSGWIG00000007673.1"/>
</dbReference>
<dbReference type="SMART" id="SM00408">
    <property type="entry name" value="IGc2"/>
    <property type="match status" value="2"/>
</dbReference>
<dbReference type="PANTHER" id="PTHR11890">
    <property type="entry name" value="INTERLEUKIN-1 RECEPTOR FAMILY MEMBER"/>
    <property type="match status" value="1"/>
</dbReference>
<dbReference type="InterPro" id="IPR003599">
    <property type="entry name" value="Ig_sub"/>
</dbReference>
<keyword evidence="4" id="KW-1015">Disulfide bond</keyword>
<dbReference type="InterPro" id="IPR015621">
    <property type="entry name" value="IL-1_rcpt_fam"/>
</dbReference>
<evidence type="ECO:0000313" key="11">
    <source>
        <dbReference type="Proteomes" id="UP000694680"/>
    </source>
</evidence>
<keyword evidence="7" id="KW-0812">Transmembrane</keyword>
<dbReference type="Pfam" id="PF13927">
    <property type="entry name" value="Ig_3"/>
    <property type="match status" value="1"/>
</dbReference>